<evidence type="ECO:0000313" key="4">
    <source>
        <dbReference type="EMBL" id="ARP86766.1"/>
    </source>
</evidence>
<dbReference type="SUPFAM" id="SSF50129">
    <property type="entry name" value="GroES-like"/>
    <property type="match status" value="1"/>
</dbReference>
<proteinExistence type="predicted"/>
<dbReference type="Proteomes" id="UP000194139">
    <property type="component" value="Chromosome"/>
</dbReference>
<organism evidence="4 5">
    <name type="scientific">Bordetella genomosp. 9</name>
    <dbReference type="NCBI Taxonomy" id="1416803"/>
    <lineage>
        <taxon>Bacteria</taxon>
        <taxon>Pseudomonadati</taxon>
        <taxon>Pseudomonadota</taxon>
        <taxon>Betaproteobacteria</taxon>
        <taxon>Burkholderiales</taxon>
        <taxon>Alcaligenaceae</taxon>
        <taxon>Bordetella</taxon>
    </lineage>
</organism>
<evidence type="ECO:0000256" key="2">
    <source>
        <dbReference type="SAM" id="MobiDB-lite"/>
    </source>
</evidence>
<dbReference type="GO" id="GO:0016491">
    <property type="term" value="F:oxidoreductase activity"/>
    <property type="evidence" value="ECO:0007669"/>
    <property type="project" value="UniProtKB-KW"/>
</dbReference>
<dbReference type="InterPro" id="IPR050700">
    <property type="entry name" value="YIM1/Zinc_Alcohol_DH_Fams"/>
</dbReference>
<dbReference type="PROSITE" id="PS01162">
    <property type="entry name" value="QOR_ZETA_CRYSTAL"/>
    <property type="match status" value="1"/>
</dbReference>
<dbReference type="InterPro" id="IPR020843">
    <property type="entry name" value="ER"/>
</dbReference>
<dbReference type="PANTHER" id="PTHR11695:SF294">
    <property type="entry name" value="RETICULON-4-INTERACTING PROTEIN 1, MITOCHONDRIAL"/>
    <property type="match status" value="1"/>
</dbReference>
<dbReference type="PANTHER" id="PTHR11695">
    <property type="entry name" value="ALCOHOL DEHYDROGENASE RELATED"/>
    <property type="match status" value="1"/>
</dbReference>
<feature type="region of interest" description="Disordered" evidence="2">
    <location>
        <begin position="296"/>
        <end position="326"/>
    </location>
</feature>
<evidence type="ECO:0000259" key="3">
    <source>
        <dbReference type="SMART" id="SM00829"/>
    </source>
</evidence>
<name>A0A1W6Z0D1_9BORD</name>
<dbReference type="AlphaFoldDB" id="A0A1W6Z0D1"/>
<dbReference type="SUPFAM" id="SSF51735">
    <property type="entry name" value="NAD(P)-binding Rossmann-fold domains"/>
    <property type="match status" value="1"/>
</dbReference>
<evidence type="ECO:0000256" key="1">
    <source>
        <dbReference type="ARBA" id="ARBA00023002"/>
    </source>
</evidence>
<sequence>MSLMQAYRIHRFGGPGVLEEEWIDIPDPGPDEGLIRVRAASLNPVDFKTREGKYPLVGLDRLPYTLGRDCAGILEESVQRHPELRPGDEVYAFVGQGQGAYAQYAAVPLKGIARKPASLDFTEAAAVPLAGLTAWQGLFDHGGLQAGQRVLIHGASGGVGHLAVQFAKAAQAEVLVTASGDAAEFLAGLGADRVIDYKSQDFTREARDVDLVFDLIGGETQARSWNVVKEGGALISTLTEPAQDRARERNVRAARYTARPDRRQLAEIADLIDIGKVRVRVVQTFNFADMEQAQRQLQSGHHRGKLVVTLPDPASDDSAKTDDTNP</sequence>
<dbReference type="GO" id="GO:0008270">
    <property type="term" value="F:zinc ion binding"/>
    <property type="evidence" value="ECO:0007669"/>
    <property type="project" value="InterPro"/>
</dbReference>
<protein>
    <submittedName>
        <fullName evidence="4">Oxidoreductase</fullName>
    </submittedName>
</protein>
<dbReference type="InterPro" id="IPR013154">
    <property type="entry name" value="ADH-like_N"/>
</dbReference>
<dbReference type="InterPro" id="IPR011032">
    <property type="entry name" value="GroES-like_sf"/>
</dbReference>
<dbReference type="CDD" id="cd05289">
    <property type="entry name" value="MDR_like_2"/>
    <property type="match status" value="1"/>
</dbReference>
<feature type="domain" description="Enoyl reductase (ER)" evidence="3">
    <location>
        <begin position="16"/>
        <end position="308"/>
    </location>
</feature>
<dbReference type="EMBL" id="CP021109">
    <property type="protein sequence ID" value="ARP86766.1"/>
    <property type="molecule type" value="Genomic_DNA"/>
</dbReference>
<reference evidence="4 5" key="1">
    <citation type="submission" date="2017-05" db="EMBL/GenBank/DDBJ databases">
        <title>Complete and WGS of Bordetella genogroups.</title>
        <authorList>
            <person name="Spilker T."/>
            <person name="LiPuma J."/>
        </authorList>
    </citation>
    <scope>NUCLEOTIDE SEQUENCE [LARGE SCALE GENOMIC DNA]</scope>
    <source>
        <strain evidence="4 5">AU17164</strain>
    </source>
</reference>
<feature type="compositionally biased region" description="Basic and acidic residues" evidence="2">
    <location>
        <begin position="317"/>
        <end position="326"/>
    </location>
</feature>
<dbReference type="Gene3D" id="3.90.180.10">
    <property type="entry name" value="Medium-chain alcohol dehydrogenases, catalytic domain"/>
    <property type="match status" value="1"/>
</dbReference>
<keyword evidence="5" id="KW-1185">Reference proteome</keyword>
<dbReference type="InterPro" id="IPR036291">
    <property type="entry name" value="NAD(P)-bd_dom_sf"/>
</dbReference>
<gene>
    <name evidence="4" type="ORF">CAL13_11520</name>
</gene>
<dbReference type="Gene3D" id="3.40.50.720">
    <property type="entry name" value="NAD(P)-binding Rossmann-like Domain"/>
    <property type="match status" value="1"/>
</dbReference>
<dbReference type="SMART" id="SM00829">
    <property type="entry name" value="PKS_ER"/>
    <property type="match status" value="1"/>
</dbReference>
<evidence type="ECO:0000313" key="5">
    <source>
        <dbReference type="Proteomes" id="UP000194139"/>
    </source>
</evidence>
<accession>A0A1W6Z0D1</accession>
<dbReference type="Pfam" id="PF08240">
    <property type="entry name" value="ADH_N"/>
    <property type="match status" value="1"/>
</dbReference>
<dbReference type="InterPro" id="IPR002364">
    <property type="entry name" value="Quin_OxRdtase/zeta-crystal_CS"/>
</dbReference>
<dbReference type="Pfam" id="PF13602">
    <property type="entry name" value="ADH_zinc_N_2"/>
    <property type="match status" value="1"/>
</dbReference>
<dbReference type="RefSeq" id="WP_086072465.1">
    <property type="nucleotide sequence ID" value="NZ_CP021109.1"/>
</dbReference>
<keyword evidence="1" id="KW-0560">Oxidoreductase</keyword>